<feature type="compositionally biased region" description="Basic residues" evidence="1">
    <location>
        <begin position="197"/>
        <end position="209"/>
    </location>
</feature>
<feature type="region of interest" description="Disordered" evidence="1">
    <location>
        <begin position="60"/>
        <end position="125"/>
    </location>
</feature>
<protein>
    <submittedName>
        <fullName evidence="2">Uncharacterized protein</fullName>
    </submittedName>
</protein>
<accession>A0A1G9X261</accession>
<reference evidence="2 3" key="1">
    <citation type="submission" date="2016-10" db="EMBL/GenBank/DDBJ databases">
        <authorList>
            <person name="de Groot N.N."/>
        </authorList>
    </citation>
    <scope>NUCLEOTIDE SEQUENCE [LARGE SCALE GENOMIC DNA]</scope>
    <source>
        <strain evidence="2 3">CGMCC 1.11147</strain>
    </source>
</reference>
<proteinExistence type="predicted"/>
<dbReference type="AlphaFoldDB" id="A0A1G9X261"/>
<feature type="compositionally biased region" description="Low complexity" evidence="1">
    <location>
        <begin position="137"/>
        <end position="147"/>
    </location>
</feature>
<evidence type="ECO:0000256" key="1">
    <source>
        <dbReference type="SAM" id="MobiDB-lite"/>
    </source>
</evidence>
<sequence>MARKNPLGTIKDVALGTIRKPKATAEKAVGQVVEGAKGGVGLGVTVAGQVAAKAGDTVTSLIPGRKTPAPAPSPDLEPAVPATVSRKSQGDPMSPAKVTPIKSAPTKKAAAKKATPKVAKISPDKPVNVTKELGLDAAPVAKPAPAAKADKSAKPLTSIDAAADASHVDATPADIAPAVKKAAAKKAPAKTAPAKKAAAKKAPAKKAPTKRTAASSPGDKLPPRTS</sequence>
<organism evidence="2 3">
    <name type="scientific">Nocardioides szechwanensis</name>
    <dbReference type="NCBI Taxonomy" id="1005944"/>
    <lineage>
        <taxon>Bacteria</taxon>
        <taxon>Bacillati</taxon>
        <taxon>Actinomycetota</taxon>
        <taxon>Actinomycetes</taxon>
        <taxon>Propionibacteriales</taxon>
        <taxon>Nocardioidaceae</taxon>
        <taxon>Nocardioides</taxon>
    </lineage>
</organism>
<dbReference type="STRING" id="1005944.SAMN05192576_1236"/>
<evidence type="ECO:0000313" key="3">
    <source>
        <dbReference type="Proteomes" id="UP000199004"/>
    </source>
</evidence>
<gene>
    <name evidence="2" type="ORF">SAMN05192576_1236</name>
</gene>
<dbReference type="RefSeq" id="WP_091022729.1">
    <property type="nucleotide sequence ID" value="NZ_BKAE01000001.1"/>
</dbReference>
<name>A0A1G9X261_9ACTN</name>
<evidence type="ECO:0000313" key="2">
    <source>
        <dbReference type="EMBL" id="SDM90844.1"/>
    </source>
</evidence>
<keyword evidence="3" id="KW-1185">Reference proteome</keyword>
<feature type="region of interest" description="Disordered" evidence="1">
    <location>
        <begin position="136"/>
        <end position="155"/>
    </location>
</feature>
<dbReference type="Proteomes" id="UP000199004">
    <property type="component" value="Unassembled WGS sequence"/>
</dbReference>
<dbReference type="EMBL" id="FNIC01000001">
    <property type="protein sequence ID" value="SDM90844.1"/>
    <property type="molecule type" value="Genomic_DNA"/>
</dbReference>
<feature type="region of interest" description="Disordered" evidence="1">
    <location>
        <begin position="179"/>
        <end position="226"/>
    </location>
</feature>